<accession>A0A699XCS5</accession>
<feature type="non-terminal residue" evidence="2">
    <location>
        <position position="64"/>
    </location>
</feature>
<comment type="caution">
    <text evidence="2">The sequence shown here is derived from an EMBL/GenBank/DDBJ whole genome shotgun (WGS) entry which is preliminary data.</text>
</comment>
<evidence type="ECO:0000313" key="2">
    <source>
        <dbReference type="EMBL" id="GFD55818.1"/>
    </source>
</evidence>
<dbReference type="EMBL" id="BKCJ011822202">
    <property type="protein sequence ID" value="GFD55818.1"/>
    <property type="molecule type" value="Genomic_DNA"/>
</dbReference>
<evidence type="ECO:0000256" key="1">
    <source>
        <dbReference type="SAM" id="MobiDB-lite"/>
    </source>
</evidence>
<sequence>MLEADYADKKVKGLCFQCDGKFRPCQRCLENSLQVMLISEDEGEEEEVGDEEQEHPHLDYVEVS</sequence>
<feature type="compositionally biased region" description="Acidic residues" evidence="1">
    <location>
        <begin position="41"/>
        <end position="53"/>
    </location>
</feature>
<reference evidence="2" key="1">
    <citation type="journal article" date="2019" name="Sci. Rep.">
        <title>Draft genome of Tanacetum cinerariifolium, the natural source of mosquito coil.</title>
        <authorList>
            <person name="Yamashiro T."/>
            <person name="Shiraishi A."/>
            <person name="Satake H."/>
            <person name="Nakayama K."/>
        </authorList>
    </citation>
    <scope>NUCLEOTIDE SEQUENCE</scope>
</reference>
<dbReference type="AlphaFoldDB" id="A0A699XCS5"/>
<feature type="compositionally biased region" description="Basic and acidic residues" evidence="1">
    <location>
        <begin position="54"/>
        <end position="64"/>
    </location>
</feature>
<organism evidence="2">
    <name type="scientific">Tanacetum cinerariifolium</name>
    <name type="common">Dalmatian daisy</name>
    <name type="synonym">Chrysanthemum cinerariifolium</name>
    <dbReference type="NCBI Taxonomy" id="118510"/>
    <lineage>
        <taxon>Eukaryota</taxon>
        <taxon>Viridiplantae</taxon>
        <taxon>Streptophyta</taxon>
        <taxon>Embryophyta</taxon>
        <taxon>Tracheophyta</taxon>
        <taxon>Spermatophyta</taxon>
        <taxon>Magnoliopsida</taxon>
        <taxon>eudicotyledons</taxon>
        <taxon>Gunneridae</taxon>
        <taxon>Pentapetalae</taxon>
        <taxon>asterids</taxon>
        <taxon>campanulids</taxon>
        <taxon>Asterales</taxon>
        <taxon>Asteraceae</taxon>
        <taxon>Asteroideae</taxon>
        <taxon>Anthemideae</taxon>
        <taxon>Anthemidinae</taxon>
        <taxon>Tanacetum</taxon>
    </lineage>
</organism>
<gene>
    <name evidence="2" type="ORF">Tci_927787</name>
</gene>
<proteinExistence type="predicted"/>
<protein>
    <submittedName>
        <fullName evidence="2">Putative mitochondrial protein</fullName>
    </submittedName>
</protein>
<feature type="region of interest" description="Disordered" evidence="1">
    <location>
        <begin position="41"/>
        <end position="64"/>
    </location>
</feature>
<name>A0A699XCS5_TANCI</name>